<dbReference type="GO" id="GO:0005829">
    <property type="term" value="C:cytosol"/>
    <property type="evidence" value="ECO:0007669"/>
    <property type="project" value="TreeGrafter"/>
</dbReference>
<dbReference type="InterPro" id="IPR001303">
    <property type="entry name" value="Aldolase_II/adducin_N"/>
</dbReference>
<dbReference type="GO" id="GO:0046872">
    <property type="term" value="F:metal ion binding"/>
    <property type="evidence" value="ECO:0007669"/>
    <property type="project" value="UniProtKB-KW"/>
</dbReference>
<evidence type="ECO:0000256" key="2">
    <source>
        <dbReference type="ARBA" id="ARBA00023239"/>
    </source>
</evidence>
<evidence type="ECO:0000259" key="3">
    <source>
        <dbReference type="SMART" id="SM01007"/>
    </source>
</evidence>
<sequence>MNNIRVEQTKSEVLHAAKQMIRTGLVAAVWGNVSARTPCTDVVVITPSGVEYETLTKEMLCIIDLNTGEMIDGTYKPSSETPLHLAVYRARDDVFGVMHTHSTYASAFSCARQEIPPLIEDLAQVCGGPVAVADYALPGTDEVGHNVVEALGTKGAVLMANHGVVGVGKTVSEALRVCQIVEKGAQICAISKSIGEPVLLSDADVTWLREKYTTVYGQQKTK</sequence>
<evidence type="ECO:0000313" key="4">
    <source>
        <dbReference type="EMBL" id="PWK15575.1"/>
    </source>
</evidence>
<dbReference type="SUPFAM" id="SSF53639">
    <property type="entry name" value="AraD/HMP-PK domain-like"/>
    <property type="match status" value="1"/>
</dbReference>
<dbReference type="GO" id="GO:0019323">
    <property type="term" value="P:pentose catabolic process"/>
    <property type="evidence" value="ECO:0007669"/>
    <property type="project" value="TreeGrafter"/>
</dbReference>
<comment type="caution">
    <text evidence="4">The sequence shown here is derived from an EMBL/GenBank/DDBJ whole genome shotgun (WGS) entry which is preliminary data.</text>
</comment>
<evidence type="ECO:0000256" key="1">
    <source>
        <dbReference type="ARBA" id="ARBA00022723"/>
    </source>
</evidence>
<dbReference type="RefSeq" id="WP_109686752.1">
    <property type="nucleotide sequence ID" value="NZ_QGGL01000003.1"/>
</dbReference>
<dbReference type="PANTHER" id="PTHR22789:SF0">
    <property type="entry name" value="3-OXO-TETRONATE 4-PHOSPHATE DECARBOXYLASE-RELATED"/>
    <property type="match status" value="1"/>
</dbReference>
<keyword evidence="5" id="KW-1185">Reference proteome</keyword>
<gene>
    <name evidence="4" type="ORF">C7459_103112</name>
</gene>
<dbReference type="PANTHER" id="PTHR22789">
    <property type="entry name" value="FUCULOSE PHOSPHATE ALDOLASE"/>
    <property type="match status" value="1"/>
</dbReference>
<dbReference type="SMART" id="SM01007">
    <property type="entry name" value="Aldolase_II"/>
    <property type="match status" value="1"/>
</dbReference>
<dbReference type="InterPro" id="IPR050197">
    <property type="entry name" value="Aldolase_class_II_sugar_metab"/>
</dbReference>
<dbReference type="EMBL" id="QGGL01000003">
    <property type="protein sequence ID" value="PWK15575.1"/>
    <property type="molecule type" value="Genomic_DNA"/>
</dbReference>
<dbReference type="Gene3D" id="3.40.225.10">
    <property type="entry name" value="Class II aldolase/adducin N-terminal domain"/>
    <property type="match status" value="1"/>
</dbReference>
<protein>
    <submittedName>
        <fullName evidence="4">L-fuculose-phosphate aldolase</fullName>
    </submittedName>
</protein>
<keyword evidence="1" id="KW-0479">Metal-binding</keyword>
<dbReference type="OrthoDB" id="9786287at2"/>
<accession>A0A316DC92</accession>
<feature type="domain" description="Class II aldolase/adducin N-terminal" evidence="3">
    <location>
        <begin position="11"/>
        <end position="189"/>
    </location>
</feature>
<proteinExistence type="predicted"/>
<reference evidence="4 5" key="1">
    <citation type="submission" date="2018-05" db="EMBL/GenBank/DDBJ databases">
        <title>Genomic Encyclopedia of Type Strains, Phase IV (KMG-IV): sequencing the most valuable type-strain genomes for metagenomic binning, comparative biology and taxonomic classification.</title>
        <authorList>
            <person name="Goeker M."/>
        </authorList>
    </citation>
    <scope>NUCLEOTIDE SEQUENCE [LARGE SCALE GENOMIC DNA]</scope>
    <source>
        <strain evidence="4 5">DSM 18773</strain>
    </source>
</reference>
<keyword evidence="2" id="KW-0456">Lyase</keyword>
<dbReference type="GO" id="GO:0016832">
    <property type="term" value="F:aldehyde-lyase activity"/>
    <property type="evidence" value="ECO:0007669"/>
    <property type="project" value="TreeGrafter"/>
</dbReference>
<dbReference type="Pfam" id="PF00596">
    <property type="entry name" value="Aldolase_II"/>
    <property type="match status" value="1"/>
</dbReference>
<organism evidence="4 5">
    <name type="scientific">Tumebacillus permanentifrigoris</name>
    <dbReference type="NCBI Taxonomy" id="378543"/>
    <lineage>
        <taxon>Bacteria</taxon>
        <taxon>Bacillati</taxon>
        <taxon>Bacillota</taxon>
        <taxon>Bacilli</taxon>
        <taxon>Bacillales</taxon>
        <taxon>Alicyclobacillaceae</taxon>
        <taxon>Tumebacillus</taxon>
    </lineage>
</organism>
<dbReference type="InterPro" id="IPR036409">
    <property type="entry name" value="Aldolase_II/adducin_N_sf"/>
</dbReference>
<name>A0A316DC92_9BACL</name>
<dbReference type="AlphaFoldDB" id="A0A316DC92"/>
<dbReference type="Proteomes" id="UP000245634">
    <property type="component" value="Unassembled WGS sequence"/>
</dbReference>
<evidence type="ECO:0000313" key="5">
    <source>
        <dbReference type="Proteomes" id="UP000245634"/>
    </source>
</evidence>